<proteinExistence type="predicted"/>
<organism evidence="2 3">
    <name type="scientific">Solibaculum intestinale</name>
    <dbReference type="NCBI Taxonomy" id="3133165"/>
    <lineage>
        <taxon>Bacteria</taxon>
        <taxon>Bacillati</taxon>
        <taxon>Bacillota</taxon>
        <taxon>Clostridia</taxon>
        <taxon>Eubacteriales</taxon>
        <taxon>Oscillospiraceae</taxon>
        <taxon>Solibaculum</taxon>
    </lineage>
</organism>
<feature type="transmembrane region" description="Helical" evidence="1">
    <location>
        <begin position="95"/>
        <end position="119"/>
    </location>
</feature>
<keyword evidence="1" id="KW-0472">Membrane</keyword>
<gene>
    <name evidence="2" type="ORF">WMO26_06335</name>
</gene>
<comment type="caution">
    <text evidence="2">The sequence shown here is derived from an EMBL/GenBank/DDBJ whole genome shotgun (WGS) entry which is preliminary data.</text>
</comment>
<accession>A0ABV1DZE9</accession>
<reference evidence="2 3" key="1">
    <citation type="submission" date="2024-03" db="EMBL/GenBank/DDBJ databases">
        <title>Human intestinal bacterial collection.</title>
        <authorList>
            <person name="Pauvert C."/>
            <person name="Hitch T.C.A."/>
            <person name="Clavel T."/>
        </authorList>
    </citation>
    <scope>NUCLEOTIDE SEQUENCE [LARGE SCALE GENOMIC DNA]</scope>
    <source>
        <strain evidence="2 3">CLA-JM-H44</strain>
    </source>
</reference>
<evidence type="ECO:0000313" key="2">
    <source>
        <dbReference type="EMBL" id="MEQ2440439.1"/>
    </source>
</evidence>
<evidence type="ECO:0000256" key="1">
    <source>
        <dbReference type="SAM" id="Phobius"/>
    </source>
</evidence>
<keyword evidence="3" id="KW-1185">Reference proteome</keyword>
<dbReference type="Proteomes" id="UP001489509">
    <property type="component" value="Unassembled WGS sequence"/>
</dbReference>
<protein>
    <submittedName>
        <fullName evidence="2">Uncharacterized protein</fullName>
    </submittedName>
</protein>
<dbReference type="RefSeq" id="WP_349219002.1">
    <property type="nucleotide sequence ID" value="NZ_JBBMFD010000008.1"/>
</dbReference>
<dbReference type="EMBL" id="JBBMFD010000008">
    <property type="protein sequence ID" value="MEQ2440439.1"/>
    <property type="molecule type" value="Genomic_DNA"/>
</dbReference>
<name>A0ABV1DZE9_9FIRM</name>
<keyword evidence="1" id="KW-1133">Transmembrane helix</keyword>
<feature type="transmembrane region" description="Helical" evidence="1">
    <location>
        <begin position="38"/>
        <end position="56"/>
    </location>
</feature>
<evidence type="ECO:0000313" key="3">
    <source>
        <dbReference type="Proteomes" id="UP001489509"/>
    </source>
</evidence>
<keyword evidence="1" id="KW-0812">Transmembrane</keyword>
<sequence length="130" mass="14390">MKRFYFGILGWGVFLTLASLGGLLVPRPSLLNGLLNPWAVSTVMLAVGGLMILDFFLSHFSKKERFGLTLLTLLANLAYYLCSAIVTAGTGFHSIYAAVRFGLGILLSAAFGWATWYFCRHKNRHTVIQE</sequence>
<feature type="transmembrane region" description="Helical" evidence="1">
    <location>
        <begin position="68"/>
        <end position="89"/>
    </location>
</feature>